<dbReference type="SMART" id="SM01195">
    <property type="entry name" value="FA"/>
    <property type="match status" value="1"/>
</dbReference>
<feature type="domain" description="FERM" evidence="10">
    <location>
        <begin position="41"/>
        <end position="322"/>
    </location>
</feature>
<dbReference type="CDD" id="cd17189">
    <property type="entry name" value="FERM_F1_FARP1"/>
    <property type="match status" value="1"/>
</dbReference>
<dbReference type="InterPro" id="IPR018979">
    <property type="entry name" value="FERM_N"/>
</dbReference>
<dbReference type="SUPFAM" id="SSF50729">
    <property type="entry name" value="PH domain-like"/>
    <property type="match status" value="1"/>
</dbReference>
<keyword evidence="12" id="KW-1185">Reference proteome</keyword>
<dbReference type="InterPro" id="IPR035963">
    <property type="entry name" value="FERM_2"/>
</dbReference>
<dbReference type="GO" id="GO:0005737">
    <property type="term" value="C:cytoplasm"/>
    <property type="evidence" value="ECO:0007669"/>
    <property type="project" value="UniProtKB-SubCell"/>
</dbReference>
<keyword evidence="8" id="KW-0472">Membrane</keyword>
<dbReference type="PROSITE" id="PS50057">
    <property type="entry name" value="FERM_3"/>
    <property type="match status" value="1"/>
</dbReference>
<dbReference type="PRINTS" id="PR00661">
    <property type="entry name" value="ERMFAMILY"/>
</dbReference>
<dbReference type="InterPro" id="IPR029071">
    <property type="entry name" value="Ubiquitin-like_domsf"/>
</dbReference>
<dbReference type="PANTHER" id="PTHR45858:SF2">
    <property type="entry name" value="FERM, ARHGEF AND PLECKSTRIN DOMAIN-CONTAINING PROTEIN 1"/>
    <property type="match status" value="1"/>
</dbReference>
<keyword evidence="7" id="KW-0770">Synapse</keyword>
<dbReference type="GO" id="GO:0008092">
    <property type="term" value="F:cytoskeletal protein binding"/>
    <property type="evidence" value="ECO:0007669"/>
    <property type="project" value="InterPro"/>
</dbReference>
<dbReference type="InterPro" id="IPR018980">
    <property type="entry name" value="FERM_PH-like_C"/>
</dbReference>
<evidence type="ECO:0000256" key="4">
    <source>
        <dbReference type="ARBA" id="ARBA00022490"/>
    </source>
</evidence>
<sequence length="730" mass="80557">MVEPADRPSTAGHRLGAADSFGVSTLEPGLRPPAQPAGRQVSIRVQMLDDTQEVFQISQRSVGKVLFDLVCVHLNLAEGDYFGLEYQDHRKMTVWLDLLKPTLKQIRRPKNTILRFVVKFFPPDHTQLLEELTRYLFALQIKRDLACGRLVCNDTSAALLVSHIIQSEIGDFDETQSWQHLLHNKYLPDQDAIRDKITDCHRQHVGQTPAESDYQLLEIARRLEMYGVRLHPAKDREGSNLSLSVAHVGVLVFQGHTKINAFNWSKVRKLSFKRKKFLIKLRADPAQSAHHDTLEFAMASRDCCKVFWKICVEYHAFFRLFEEPKPKPKPILFTRGSSFRFSGRTQKQVIDYVKDSELKKLPFERKHSKILSHSGLECALSIPSQECSLMFNPSSSQSAASVQQADRLDSVRPGHRGECNGPEEAPSATSGLRDAVAAAPGSDPIPSRQSHRGTGSSPDPQFLNPGPSCRANKGSSSSIPYIDCSDIDSESDEGSAVEQRAASVSASHELTDDEIVPNGGSFHGRLPLHSTLLDEIFQGREKRGGSAVRPLGTGTRSQCSSPVISSFHHRTNSLSHGEATDGQPRAPRWDDGGHYFSKRPGTGETLSVPPPPPPPLPFNHYGSYSPITSNRTPPHFATPYHHYNNNNVPNRSDTDPFVLSRLSSTPAQRPDPRRSGTRDQGAVLRPRGAAGGGDQRKPGRGTSWFRVSRGPARCSGCSAARGSPAPTAAI</sequence>
<dbReference type="SUPFAM" id="SSF47031">
    <property type="entry name" value="Second domain of FERM"/>
    <property type="match status" value="1"/>
</dbReference>
<reference evidence="11" key="3">
    <citation type="submission" date="2025-09" db="UniProtKB">
        <authorList>
            <consortium name="Ensembl"/>
        </authorList>
    </citation>
    <scope>IDENTIFICATION</scope>
</reference>
<evidence type="ECO:0000256" key="5">
    <source>
        <dbReference type="ARBA" id="ARBA00022658"/>
    </source>
</evidence>
<dbReference type="GO" id="GO:0005085">
    <property type="term" value="F:guanyl-nucleotide exchange factor activity"/>
    <property type="evidence" value="ECO:0007669"/>
    <property type="project" value="UniProtKB-KW"/>
</dbReference>
<dbReference type="CDD" id="cd14473">
    <property type="entry name" value="FERM_B-lobe"/>
    <property type="match status" value="1"/>
</dbReference>
<dbReference type="GO" id="GO:0016020">
    <property type="term" value="C:membrane"/>
    <property type="evidence" value="ECO:0007669"/>
    <property type="project" value="UniProtKB-SubCell"/>
</dbReference>
<dbReference type="InterPro" id="IPR014847">
    <property type="entry name" value="FA"/>
</dbReference>
<comment type="subcellular location">
    <subcellularLocation>
        <location evidence="3">Cell projection</location>
        <location evidence="3">Dendritic spine</location>
    </subcellularLocation>
    <subcellularLocation>
        <location evidence="2">Cytoplasm</location>
    </subcellularLocation>
    <subcellularLocation>
        <location evidence="1">Membrane</location>
    </subcellularLocation>
</comment>
<dbReference type="InterPro" id="IPR019748">
    <property type="entry name" value="FERM_central"/>
</dbReference>
<evidence type="ECO:0000256" key="9">
    <source>
        <dbReference type="SAM" id="MobiDB-lite"/>
    </source>
</evidence>
<dbReference type="InterPro" id="IPR011993">
    <property type="entry name" value="PH-like_dom_sf"/>
</dbReference>
<dbReference type="Gene3D" id="2.30.29.30">
    <property type="entry name" value="Pleckstrin-homology domain (PH domain)/Phosphotyrosine-binding domain (PTB)"/>
    <property type="match status" value="1"/>
</dbReference>
<feature type="region of interest" description="Disordered" evidence="9">
    <location>
        <begin position="544"/>
        <end position="563"/>
    </location>
</feature>
<protein>
    <recommendedName>
        <fullName evidence="10">FERM domain-containing protein</fullName>
    </recommendedName>
</protein>
<dbReference type="CDD" id="cd13193">
    <property type="entry name" value="FERM_C_FARP1-like"/>
    <property type="match status" value="1"/>
</dbReference>
<dbReference type="Pfam" id="PF09379">
    <property type="entry name" value="FERM_N"/>
    <property type="match status" value="1"/>
</dbReference>
<evidence type="ECO:0000256" key="7">
    <source>
        <dbReference type="ARBA" id="ARBA00023018"/>
    </source>
</evidence>
<dbReference type="GO" id="GO:0043197">
    <property type="term" value="C:dendritic spine"/>
    <property type="evidence" value="ECO:0007669"/>
    <property type="project" value="UniProtKB-SubCell"/>
</dbReference>
<dbReference type="InterPro" id="IPR051835">
    <property type="entry name" value="RAC1-GEF"/>
</dbReference>
<dbReference type="SMART" id="SM01196">
    <property type="entry name" value="FERM_C"/>
    <property type="match status" value="1"/>
</dbReference>
<feature type="region of interest" description="Disordered" evidence="9">
    <location>
        <begin position="398"/>
        <end position="506"/>
    </location>
</feature>
<dbReference type="Pfam" id="PF00373">
    <property type="entry name" value="FERM_M"/>
    <property type="match status" value="1"/>
</dbReference>
<dbReference type="FunFam" id="3.10.20.90:FF:000040">
    <property type="entry name" value="FERM, RhoGEF and pleckstrin domain-containing protein"/>
    <property type="match status" value="1"/>
</dbReference>
<dbReference type="AlphaFoldDB" id="A0AAQ4RY64"/>
<dbReference type="Gene3D" id="1.20.80.10">
    <property type="match status" value="1"/>
</dbReference>
<dbReference type="Pfam" id="PF09380">
    <property type="entry name" value="FERM_C"/>
    <property type="match status" value="1"/>
</dbReference>
<accession>A0AAQ4RY64</accession>
<dbReference type="Ensembl" id="ENSGACT00000042190.1">
    <property type="protein sequence ID" value="ENSGACP00000067583.1"/>
    <property type="gene ID" value="ENSGACG00000014216.2"/>
</dbReference>
<dbReference type="InterPro" id="IPR000798">
    <property type="entry name" value="Ez/rad/moesin-like"/>
</dbReference>
<dbReference type="SMART" id="SM00295">
    <property type="entry name" value="B41"/>
    <property type="match status" value="1"/>
</dbReference>
<feature type="compositionally biased region" description="Acidic residues" evidence="9">
    <location>
        <begin position="485"/>
        <end position="495"/>
    </location>
</feature>
<evidence type="ECO:0000256" key="1">
    <source>
        <dbReference type="ARBA" id="ARBA00004370"/>
    </source>
</evidence>
<dbReference type="Proteomes" id="UP000007635">
    <property type="component" value="Chromosome I"/>
</dbReference>
<dbReference type="PANTHER" id="PTHR45858">
    <property type="entry name" value="FERM DOMAIN CONTAINING PROTEIN"/>
    <property type="match status" value="1"/>
</dbReference>
<evidence type="ECO:0000256" key="6">
    <source>
        <dbReference type="ARBA" id="ARBA00022737"/>
    </source>
</evidence>
<feature type="region of interest" description="Disordered" evidence="9">
    <location>
        <begin position="571"/>
        <end position="730"/>
    </location>
</feature>
<dbReference type="FunFam" id="2.30.29.30:FF:000002">
    <property type="entry name" value="Band 4.1-like protein 5 isoform 1"/>
    <property type="match status" value="1"/>
</dbReference>
<evidence type="ECO:0000256" key="8">
    <source>
        <dbReference type="ARBA" id="ARBA00023136"/>
    </source>
</evidence>
<dbReference type="FunFam" id="1.20.80.10:FF:000005">
    <property type="entry name" value="FERM, RhoGEF and pleckstrin domain-containing protein 1"/>
    <property type="match status" value="1"/>
</dbReference>
<dbReference type="InterPro" id="IPR041788">
    <property type="entry name" value="FARP1/FARP2/FRMD7_FERM_C"/>
</dbReference>
<proteinExistence type="predicted"/>
<keyword evidence="5" id="KW-0344">Guanine-nucleotide releasing factor</keyword>
<feature type="compositionally biased region" description="Polar residues" evidence="9">
    <location>
        <begin position="554"/>
        <end position="563"/>
    </location>
</feature>
<feature type="compositionally biased region" description="Pro residues" evidence="9">
    <location>
        <begin position="608"/>
        <end position="617"/>
    </location>
</feature>
<keyword evidence="4" id="KW-0963">Cytoplasm</keyword>
<dbReference type="InterPro" id="IPR019749">
    <property type="entry name" value="Band_41_domain"/>
</dbReference>
<reference evidence="11 12" key="1">
    <citation type="journal article" date="2021" name="G3 (Bethesda)">
        <title>Improved contiguity of the threespine stickleback genome using long-read sequencing.</title>
        <authorList>
            <person name="Nath S."/>
            <person name="Shaw D.E."/>
            <person name="White M.A."/>
        </authorList>
    </citation>
    <scope>NUCLEOTIDE SEQUENCE [LARGE SCALE GENOMIC DNA]</scope>
    <source>
        <strain evidence="11 12">Lake Benthic</strain>
    </source>
</reference>
<dbReference type="GeneTree" id="ENSGT00940000155318"/>
<evidence type="ECO:0000256" key="3">
    <source>
        <dbReference type="ARBA" id="ARBA00004552"/>
    </source>
</evidence>
<dbReference type="Pfam" id="PF08736">
    <property type="entry name" value="FA"/>
    <property type="match status" value="1"/>
</dbReference>
<evidence type="ECO:0000256" key="2">
    <source>
        <dbReference type="ARBA" id="ARBA00004496"/>
    </source>
</evidence>
<dbReference type="InterPro" id="IPR000299">
    <property type="entry name" value="FERM_domain"/>
</dbReference>
<dbReference type="PRINTS" id="PR00935">
    <property type="entry name" value="BAND41"/>
</dbReference>
<dbReference type="SUPFAM" id="SSF54236">
    <property type="entry name" value="Ubiquitin-like"/>
    <property type="match status" value="1"/>
</dbReference>
<dbReference type="InterPro" id="IPR014352">
    <property type="entry name" value="FERM/acyl-CoA-bd_prot_sf"/>
</dbReference>
<evidence type="ECO:0000313" key="11">
    <source>
        <dbReference type="Ensembl" id="ENSGACP00000067583.1"/>
    </source>
</evidence>
<name>A0AAQ4RY64_GASAC</name>
<reference evidence="11" key="2">
    <citation type="submission" date="2025-08" db="UniProtKB">
        <authorList>
            <consortium name="Ensembl"/>
        </authorList>
    </citation>
    <scope>IDENTIFICATION</scope>
</reference>
<dbReference type="Gene3D" id="3.10.20.90">
    <property type="entry name" value="Phosphatidylinositol 3-kinase Catalytic Subunit, Chain A, domain 1"/>
    <property type="match status" value="1"/>
</dbReference>
<evidence type="ECO:0000259" key="10">
    <source>
        <dbReference type="PROSITE" id="PS50057"/>
    </source>
</evidence>
<feature type="compositionally biased region" description="Low complexity" evidence="9">
    <location>
        <begin position="639"/>
        <end position="650"/>
    </location>
</feature>
<keyword evidence="6" id="KW-0677">Repeat</keyword>
<evidence type="ECO:0000313" key="12">
    <source>
        <dbReference type="Proteomes" id="UP000007635"/>
    </source>
</evidence>
<feature type="compositionally biased region" description="Basic and acidic residues" evidence="9">
    <location>
        <begin position="406"/>
        <end position="418"/>
    </location>
</feature>
<organism evidence="11 12">
    <name type="scientific">Gasterosteus aculeatus aculeatus</name>
    <name type="common">three-spined stickleback</name>
    <dbReference type="NCBI Taxonomy" id="481459"/>
    <lineage>
        <taxon>Eukaryota</taxon>
        <taxon>Metazoa</taxon>
        <taxon>Chordata</taxon>
        <taxon>Craniata</taxon>
        <taxon>Vertebrata</taxon>
        <taxon>Euteleostomi</taxon>
        <taxon>Actinopterygii</taxon>
        <taxon>Neopterygii</taxon>
        <taxon>Teleostei</taxon>
        <taxon>Neoteleostei</taxon>
        <taxon>Acanthomorphata</taxon>
        <taxon>Eupercaria</taxon>
        <taxon>Perciformes</taxon>
        <taxon>Cottioidei</taxon>
        <taxon>Gasterosteales</taxon>
        <taxon>Gasterosteidae</taxon>
        <taxon>Gasterosteus</taxon>
    </lineage>
</organism>